<evidence type="ECO:0000313" key="1">
    <source>
        <dbReference type="EMBL" id="CAE7032590.1"/>
    </source>
</evidence>
<name>A0A6S6W0U6_9PLEO</name>
<gene>
    <name evidence="1" type="ORF">PTTW11_05026</name>
</gene>
<evidence type="ECO:0000313" key="2">
    <source>
        <dbReference type="Proteomes" id="UP000472372"/>
    </source>
</evidence>
<sequence>MVLSPIERLPLELLQPIFIAADHNIALVKASPYIATRLSSEYIYHSTCDFFLTEVRGKRVEQSAAQTQIFTTKWLTWSFFKSWILRRYGPRGCLCDCTTDEGCFDAQWPPDFEDATRMVFSRSHLPRLAFVKGRIPRKLVQAPWTLEKIEFLRFLLWITSMSVDWSDPETLQMATDGRKQAMLDGNLAAVELFNHNRRLGKAANLETVRFAVLEAGCDRSVVYDTLLAANMWTPPGMTRYSAELYEWCESRTLKGDPKGRWLRKKLEESLVLRDHTIADEKDDRMLDLAEDVSLKPETKAYDGGLEDQLCINDLEWNKVRKQFNARSQKAPMRYTAVDQVQQIMGSKTEHTFTDRRF</sequence>
<reference evidence="1" key="1">
    <citation type="submission" date="2021-02" db="EMBL/GenBank/DDBJ databases">
        <authorList>
            <person name="Syme A R."/>
            <person name="Syme A R."/>
            <person name="Moolhuijzen P."/>
        </authorList>
    </citation>
    <scope>NUCLEOTIDE SEQUENCE</scope>
    <source>
        <strain evidence="1">W1-1</strain>
    </source>
</reference>
<accession>A0A6S6W0U6</accession>
<organism evidence="1 2">
    <name type="scientific">Pyrenophora teres f. teres</name>
    <dbReference type="NCBI Taxonomy" id="97479"/>
    <lineage>
        <taxon>Eukaryota</taxon>
        <taxon>Fungi</taxon>
        <taxon>Dikarya</taxon>
        <taxon>Ascomycota</taxon>
        <taxon>Pezizomycotina</taxon>
        <taxon>Dothideomycetes</taxon>
        <taxon>Pleosporomycetidae</taxon>
        <taxon>Pleosporales</taxon>
        <taxon>Pleosporineae</taxon>
        <taxon>Pleosporaceae</taxon>
        <taxon>Pyrenophora</taxon>
    </lineage>
</organism>
<dbReference type="EMBL" id="HG992980">
    <property type="protein sequence ID" value="CAE7032590.1"/>
    <property type="molecule type" value="Genomic_DNA"/>
</dbReference>
<proteinExistence type="predicted"/>
<protein>
    <submittedName>
        <fullName evidence="1">Uncharacterized protein</fullName>
    </submittedName>
</protein>
<dbReference type="AlphaFoldDB" id="A0A6S6W0U6"/>
<dbReference type="Proteomes" id="UP000472372">
    <property type="component" value="Chromosome 4"/>
</dbReference>